<keyword evidence="13" id="KW-1185">Reference proteome</keyword>
<dbReference type="Pfam" id="PF02838">
    <property type="entry name" value="Glyco_hydro_20b"/>
    <property type="match status" value="1"/>
</dbReference>
<dbReference type="PRINTS" id="PR00738">
    <property type="entry name" value="GLHYDRLASE20"/>
</dbReference>
<evidence type="ECO:0000256" key="1">
    <source>
        <dbReference type="ARBA" id="ARBA00001231"/>
    </source>
</evidence>
<dbReference type="Pfam" id="PF13290">
    <property type="entry name" value="CHB_HEX_C_1"/>
    <property type="match status" value="1"/>
</dbReference>
<evidence type="ECO:0000256" key="2">
    <source>
        <dbReference type="ARBA" id="ARBA00006285"/>
    </source>
</evidence>
<dbReference type="InterPro" id="IPR025705">
    <property type="entry name" value="Beta_hexosaminidase_sua/sub"/>
</dbReference>
<dbReference type="InterPro" id="IPR059177">
    <property type="entry name" value="GH29D-like_dom"/>
</dbReference>
<comment type="caution">
    <text evidence="12">The sequence shown here is derived from an EMBL/GenBank/DDBJ whole genome shotgun (WGS) entry which is preliminary data.</text>
</comment>
<dbReference type="Proteomes" id="UP000306918">
    <property type="component" value="Unassembled WGS sequence"/>
</dbReference>
<gene>
    <name evidence="12" type="ORF">FAM09_03080</name>
</gene>
<organism evidence="12 13">
    <name type="scientific">Niastella caeni</name>
    <dbReference type="NCBI Taxonomy" id="2569763"/>
    <lineage>
        <taxon>Bacteria</taxon>
        <taxon>Pseudomonadati</taxon>
        <taxon>Bacteroidota</taxon>
        <taxon>Chitinophagia</taxon>
        <taxon>Chitinophagales</taxon>
        <taxon>Chitinophagaceae</taxon>
        <taxon>Niastella</taxon>
    </lineage>
</organism>
<dbReference type="Gene3D" id="2.60.120.260">
    <property type="entry name" value="Galactose-binding domain-like"/>
    <property type="match status" value="1"/>
</dbReference>
<evidence type="ECO:0000256" key="5">
    <source>
        <dbReference type="ARBA" id="ARBA00023295"/>
    </source>
</evidence>
<evidence type="ECO:0000313" key="13">
    <source>
        <dbReference type="Proteomes" id="UP000306918"/>
    </source>
</evidence>
<evidence type="ECO:0000313" key="12">
    <source>
        <dbReference type="EMBL" id="THU41112.1"/>
    </source>
</evidence>
<keyword evidence="7" id="KW-0732">Signal</keyword>
<keyword evidence="5" id="KW-0326">Glycosidase</keyword>
<dbReference type="InterPro" id="IPR000421">
    <property type="entry name" value="FA58C"/>
</dbReference>
<dbReference type="InterPro" id="IPR017853">
    <property type="entry name" value="GH"/>
</dbReference>
<dbReference type="Gene3D" id="3.30.379.10">
    <property type="entry name" value="Chitobiase/beta-hexosaminidase domain 2-like"/>
    <property type="match status" value="1"/>
</dbReference>
<dbReference type="Pfam" id="PF00728">
    <property type="entry name" value="Glyco_hydro_20"/>
    <property type="match status" value="1"/>
</dbReference>
<feature type="domain" description="Glycoside hydrolase family 20 catalytic" evidence="8">
    <location>
        <begin position="158"/>
        <end position="504"/>
    </location>
</feature>
<comment type="similarity">
    <text evidence="2">Belongs to the glycosyl hydrolase 20 family.</text>
</comment>
<keyword evidence="4" id="KW-0378">Hydrolase</keyword>
<reference evidence="12 13" key="1">
    <citation type="submission" date="2019-04" db="EMBL/GenBank/DDBJ databases">
        <title>Niastella caeni sp. nov., isolated from activated sludge.</title>
        <authorList>
            <person name="Sheng M."/>
        </authorList>
    </citation>
    <scope>NUCLEOTIDE SEQUENCE [LARGE SCALE GENOMIC DNA]</scope>
    <source>
        <strain evidence="12 13">HX-2-15</strain>
    </source>
</reference>
<dbReference type="InterPro" id="IPR015882">
    <property type="entry name" value="HEX_bac_N"/>
</dbReference>
<evidence type="ECO:0000259" key="10">
    <source>
        <dbReference type="Pfam" id="PF02838"/>
    </source>
</evidence>
<accession>A0A4S8I404</accession>
<feature type="active site" description="Proton donor" evidence="6">
    <location>
        <position position="335"/>
    </location>
</feature>
<dbReference type="PANTHER" id="PTHR22600">
    <property type="entry name" value="BETA-HEXOSAMINIDASE"/>
    <property type="match status" value="1"/>
</dbReference>
<comment type="catalytic activity">
    <reaction evidence="1">
        <text>Hydrolysis of terminal non-reducing N-acetyl-D-hexosamine residues in N-acetyl-beta-D-hexosaminides.</text>
        <dbReference type="EC" id="3.2.1.52"/>
    </reaction>
</comment>
<feature type="signal peptide" evidence="7">
    <location>
        <begin position="1"/>
        <end position="25"/>
    </location>
</feature>
<dbReference type="InterPro" id="IPR015883">
    <property type="entry name" value="Glyco_hydro_20_cat"/>
</dbReference>
<dbReference type="SUPFAM" id="SSF55545">
    <property type="entry name" value="beta-N-acetylhexosaminidase-like domain"/>
    <property type="match status" value="1"/>
</dbReference>
<evidence type="ECO:0000256" key="3">
    <source>
        <dbReference type="ARBA" id="ARBA00012663"/>
    </source>
</evidence>
<dbReference type="RefSeq" id="WP_136575602.1">
    <property type="nucleotide sequence ID" value="NZ_STFF01000001.1"/>
</dbReference>
<dbReference type="InterPro" id="IPR008979">
    <property type="entry name" value="Galactose-bd-like_sf"/>
</dbReference>
<dbReference type="AlphaFoldDB" id="A0A4S8I404"/>
<feature type="chain" id="PRO_5020422455" description="beta-N-acetylhexosaminidase" evidence="7">
    <location>
        <begin position="26"/>
        <end position="765"/>
    </location>
</feature>
<sequence length="765" mass="85315">MKSSSKYLAGFVIFFLMPFAVVAQAANNTLPALIPLPVAIKQSAASFYINPATKIIAGNKALQKITALLNDYVIAAGGKRLMVTTTTPVNNFISIEIDSTEIPNKEGYRLLIDEKAIRCIGHDAGGVLYGLQTLRQLWSAGKTKIKVPGCTIDDYPRFEYRSMALDVSRHLFPVSFIKKYINLLALYKFNTFHWHLTDDQGWRIEIKKYPKLQSVAAWRNETLIGHKKELPHRFDGKRYGGYYTQEQIKEVVQYAADRQISIIPEIEMPGHATAALAAYPALGCTGGPYKTATFWGVFDDVYCAGNDSTFSFLQNVLDEVMALFPSIYIHIGGDECPKTRWKACTKCQQRKQALGLQDEHALQSYFIQRMEKYLNSKGRQIIGWDEILEGGLAPNATVMSWRGEEGGKAAIAQHHRVIMTPESHCYFDYYQSLYAEEPLAAGGFTPLQKVYGYEPLASSTDSMNATYLAGVEGQAWSEYYTSTAKATYMIFPRALALAELAWTPVALRNYDNFLSRLRHQKLLQQQEGVNYSNLFDEISYTATPAQNNTVQVTLQSALPGGEIRYTTDNSVPTLQSALYTGTINIKNTSTIKALLFDKRKQPVGRLFHQYLRIHKAVGAQAVIKNKPIDRFNPGAAALVNGLFGSNRYNDGQWIGFGGSDLHAVIDLGSVQTIHRLGLNVLNYHWQRMWAPVSLQLLASTDGEHFTELHRQNSFPMNGINKLDVPVKPVQARYIKVIGVNKGVIPAGEYGAGGNALLLIDEVIIE</sequence>
<evidence type="ECO:0000259" key="11">
    <source>
        <dbReference type="Pfam" id="PF13290"/>
    </source>
</evidence>
<dbReference type="CDD" id="cd06563">
    <property type="entry name" value="GH20_chitobiase-like"/>
    <property type="match status" value="1"/>
</dbReference>
<dbReference type="Pfam" id="PF00754">
    <property type="entry name" value="F5_F8_type_C"/>
    <property type="match status" value="1"/>
</dbReference>
<dbReference type="EC" id="3.2.1.52" evidence="3"/>
<feature type="domain" description="Beta-hexosaminidase bacterial type N-terminal" evidence="10">
    <location>
        <begin position="31"/>
        <end position="155"/>
    </location>
</feature>
<evidence type="ECO:0000259" key="9">
    <source>
        <dbReference type="Pfam" id="PF00754"/>
    </source>
</evidence>
<name>A0A4S8I404_9BACT</name>
<protein>
    <recommendedName>
        <fullName evidence="3">beta-N-acetylhexosaminidase</fullName>
        <ecNumber evidence="3">3.2.1.52</ecNumber>
    </recommendedName>
</protein>
<dbReference type="Gene3D" id="3.20.20.80">
    <property type="entry name" value="Glycosidases"/>
    <property type="match status" value="1"/>
</dbReference>
<dbReference type="GO" id="GO:0030203">
    <property type="term" value="P:glycosaminoglycan metabolic process"/>
    <property type="evidence" value="ECO:0007669"/>
    <property type="project" value="TreeGrafter"/>
</dbReference>
<dbReference type="GO" id="GO:0005975">
    <property type="term" value="P:carbohydrate metabolic process"/>
    <property type="evidence" value="ECO:0007669"/>
    <property type="project" value="InterPro"/>
</dbReference>
<dbReference type="InterPro" id="IPR029018">
    <property type="entry name" value="Hex-like_dom2"/>
</dbReference>
<evidence type="ECO:0000256" key="7">
    <source>
        <dbReference type="SAM" id="SignalP"/>
    </source>
</evidence>
<feature type="domain" description="GH29D-like beta-sandwich" evidence="11">
    <location>
        <begin position="547"/>
        <end position="600"/>
    </location>
</feature>
<dbReference type="SUPFAM" id="SSF49785">
    <property type="entry name" value="Galactose-binding domain-like"/>
    <property type="match status" value="1"/>
</dbReference>
<proteinExistence type="inferred from homology"/>
<evidence type="ECO:0000256" key="4">
    <source>
        <dbReference type="ARBA" id="ARBA00022801"/>
    </source>
</evidence>
<evidence type="ECO:0000259" key="8">
    <source>
        <dbReference type="Pfam" id="PF00728"/>
    </source>
</evidence>
<feature type="domain" description="F5/8 type C" evidence="9">
    <location>
        <begin position="647"/>
        <end position="740"/>
    </location>
</feature>
<dbReference type="SUPFAM" id="SSF51445">
    <property type="entry name" value="(Trans)glycosidases"/>
    <property type="match status" value="1"/>
</dbReference>
<dbReference type="GO" id="GO:0016020">
    <property type="term" value="C:membrane"/>
    <property type="evidence" value="ECO:0007669"/>
    <property type="project" value="TreeGrafter"/>
</dbReference>
<dbReference type="PANTHER" id="PTHR22600:SF57">
    <property type="entry name" value="BETA-N-ACETYLHEXOSAMINIDASE"/>
    <property type="match status" value="1"/>
</dbReference>
<dbReference type="EMBL" id="STFF01000001">
    <property type="protein sequence ID" value="THU41112.1"/>
    <property type="molecule type" value="Genomic_DNA"/>
</dbReference>
<dbReference type="GO" id="GO:0004563">
    <property type="term" value="F:beta-N-acetylhexosaminidase activity"/>
    <property type="evidence" value="ECO:0007669"/>
    <property type="project" value="UniProtKB-EC"/>
</dbReference>
<evidence type="ECO:0000256" key="6">
    <source>
        <dbReference type="PIRSR" id="PIRSR625705-1"/>
    </source>
</evidence>
<dbReference type="OrthoDB" id="726159at2"/>